<evidence type="ECO:0000256" key="1">
    <source>
        <dbReference type="SAM" id="MobiDB-lite"/>
    </source>
</evidence>
<proteinExistence type="predicted"/>
<accession>A0A1G8SK49</accession>
<reference evidence="4 5" key="1">
    <citation type="submission" date="2016-10" db="EMBL/GenBank/DDBJ databases">
        <authorList>
            <person name="de Groot N.N."/>
        </authorList>
    </citation>
    <scope>NUCLEOTIDE SEQUENCE [LARGE SCALE GENOMIC DNA]</scope>
    <source>
        <strain evidence="4 5">IBRC-M10015</strain>
    </source>
</reference>
<evidence type="ECO:0000259" key="3">
    <source>
        <dbReference type="Pfam" id="PF24035"/>
    </source>
</evidence>
<feature type="region of interest" description="Disordered" evidence="1">
    <location>
        <begin position="1"/>
        <end position="27"/>
    </location>
</feature>
<dbReference type="Proteomes" id="UP000198856">
    <property type="component" value="Unassembled WGS sequence"/>
</dbReference>
<dbReference type="Pfam" id="PF24035">
    <property type="entry name" value="DUF7344"/>
    <property type="match status" value="1"/>
</dbReference>
<feature type="transmembrane region" description="Helical" evidence="2">
    <location>
        <begin position="139"/>
        <end position="162"/>
    </location>
</feature>
<dbReference type="RefSeq" id="WP_092698869.1">
    <property type="nucleotide sequence ID" value="NZ_FNFC01000002.1"/>
</dbReference>
<dbReference type="EMBL" id="FNFC01000002">
    <property type="protein sequence ID" value="SDJ29544.1"/>
    <property type="molecule type" value="Genomic_DNA"/>
</dbReference>
<keyword evidence="2" id="KW-1133">Transmembrane helix</keyword>
<protein>
    <recommendedName>
        <fullName evidence="3">DUF7344 domain-containing protein</fullName>
    </recommendedName>
</protein>
<feature type="domain" description="DUF7344" evidence="3">
    <location>
        <begin position="29"/>
        <end position="105"/>
    </location>
</feature>
<keyword evidence="2" id="KW-0472">Membrane</keyword>
<dbReference type="InterPro" id="IPR055768">
    <property type="entry name" value="DUF7344"/>
</dbReference>
<evidence type="ECO:0000313" key="4">
    <source>
        <dbReference type="EMBL" id="SDJ29544.1"/>
    </source>
</evidence>
<evidence type="ECO:0000313" key="5">
    <source>
        <dbReference type="Proteomes" id="UP000198856"/>
    </source>
</evidence>
<feature type="transmembrane region" description="Helical" evidence="2">
    <location>
        <begin position="168"/>
        <end position="185"/>
    </location>
</feature>
<sequence>MSKIQLSKQREGGRGNSTNESTLDEGEIHELLRNNRRRAVLRILHQTREAPARDIAEQIAAEETGKSPPSRNDRQSVYISLIQTHLPKLDETGTINYDERAKHVRLGPAIDQLAAYTGDIGESTPEECLGDGIEDVAQAAMLAAVVASWLLAGGAAVGLPAVAILSPAHWSALGVAAVAGVYLGCR</sequence>
<evidence type="ECO:0000256" key="2">
    <source>
        <dbReference type="SAM" id="Phobius"/>
    </source>
</evidence>
<dbReference type="OrthoDB" id="331021at2157"/>
<keyword evidence="5" id="KW-1185">Reference proteome</keyword>
<keyword evidence="2" id="KW-0812">Transmembrane</keyword>
<organism evidence="4 5">
    <name type="scientific">Halovenus aranensis</name>
    <dbReference type="NCBI Taxonomy" id="890420"/>
    <lineage>
        <taxon>Archaea</taxon>
        <taxon>Methanobacteriati</taxon>
        <taxon>Methanobacteriota</taxon>
        <taxon>Stenosarchaea group</taxon>
        <taxon>Halobacteria</taxon>
        <taxon>Halobacteriales</taxon>
        <taxon>Haloarculaceae</taxon>
        <taxon>Halovenus</taxon>
    </lineage>
</organism>
<dbReference type="AlphaFoldDB" id="A0A1G8SK49"/>
<gene>
    <name evidence="4" type="ORF">SAMN05216226_1024</name>
</gene>
<name>A0A1G8SK49_9EURY</name>